<comment type="function">
    <text evidence="7">Component of the MICOS complex, a large protein complex of the mitochondrial inner membrane that plays crucial roles in the maintenance of crista junctions, inner membrane architecture, and formation of contact sites to the outer membrane.</text>
</comment>
<evidence type="ECO:0000256" key="7">
    <source>
        <dbReference type="RuleBase" id="RU363021"/>
    </source>
</evidence>
<dbReference type="GO" id="GO:0061617">
    <property type="term" value="C:MICOS complex"/>
    <property type="evidence" value="ECO:0007669"/>
    <property type="project" value="UniProtKB-UniRule"/>
</dbReference>
<dbReference type="EMBL" id="CATQJA010002657">
    <property type="protein sequence ID" value="CAJ0579783.1"/>
    <property type="molecule type" value="Genomic_DNA"/>
</dbReference>
<evidence type="ECO:0000256" key="1">
    <source>
        <dbReference type="ARBA" id="ARBA00004325"/>
    </source>
</evidence>
<evidence type="ECO:0000256" key="2">
    <source>
        <dbReference type="ARBA" id="ARBA00010904"/>
    </source>
</evidence>
<sequence>MGKTEVAESTNPITQWWNLTTADRRPKSDPSRLVTVNDLPLYGEDAPARPVYFIEEEPLPLQREFATLRKTWEVEYNRIAERFSVIDRVATGAKKTACKVQHYVEDEWSVLPKAGAITLGGMAGFVLGMRRGGFGRVFGSATGLSTMAAFCYPHETVDLIRAGLASMRAEWAEFQKSPAPIAEKKPNLSPPK</sequence>
<comment type="similarity">
    <text evidence="2">Belongs to the apolipoprotein O/MICOS complex subunit Mic27 family.</text>
</comment>
<dbReference type="PANTHER" id="PTHR14564">
    <property type="entry name" value="MICOS COMPLEX SUBUNIT MIC26 / MIC27 FAMILY MEMBER"/>
    <property type="match status" value="1"/>
</dbReference>
<protein>
    <recommendedName>
        <fullName evidence="7">MICOS complex subunit</fullName>
    </recommendedName>
</protein>
<dbReference type="Pfam" id="PF09769">
    <property type="entry name" value="ApoO"/>
    <property type="match status" value="1"/>
</dbReference>
<comment type="caution">
    <text evidence="8">The sequence shown here is derived from an EMBL/GenBank/DDBJ whole genome shotgun (WGS) entry which is preliminary data.</text>
</comment>
<keyword evidence="5 7" id="KW-0496">Mitochondrion</keyword>
<accession>A0AA36G6D8</accession>
<dbReference type="AlphaFoldDB" id="A0AA36G6D8"/>
<evidence type="ECO:0000313" key="9">
    <source>
        <dbReference type="Proteomes" id="UP001177023"/>
    </source>
</evidence>
<reference evidence="8" key="1">
    <citation type="submission" date="2023-06" db="EMBL/GenBank/DDBJ databases">
        <authorList>
            <person name="Delattre M."/>
        </authorList>
    </citation>
    <scope>NUCLEOTIDE SEQUENCE</scope>
    <source>
        <strain evidence="8">AF72</strain>
    </source>
</reference>
<feature type="non-terminal residue" evidence="8">
    <location>
        <position position="192"/>
    </location>
</feature>
<evidence type="ECO:0000256" key="3">
    <source>
        <dbReference type="ARBA" id="ARBA00022692"/>
    </source>
</evidence>
<evidence type="ECO:0000256" key="4">
    <source>
        <dbReference type="ARBA" id="ARBA00022989"/>
    </source>
</evidence>
<organism evidence="8 9">
    <name type="scientific">Mesorhabditis spiculigera</name>
    <dbReference type="NCBI Taxonomy" id="96644"/>
    <lineage>
        <taxon>Eukaryota</taxon>
        <taxon>Metazoa</taxon>
        <taxon>Ecdysozoa</taxon>
        <taxon>Nematoda</taxon>
        <taxon>Chromadorea</taxon>
        <taxon>Rhabditida</taxon>
        <taxon>Rhabditina</taxon>
        <taxon>Rhabditomorpha</taxon>
        <taxon>Rhabditoidea</taxon>
        <taxon>Rhabditidae</taxon>
        <taxon>Mesorhabditinae</taxon>
        <taxon>Mesorhabditis</taxon>
    </lineage>
</organism>
<keyword evidence="4" id="KW-1133">Transmembrane helix</keyword>
<dbReference type="GO" id="GO:0042407">
    <property type="term" value="P:cristae formation"/>
    <property type="evidence" value="ECO:0007669"/>
    <property type="project" value="InterPro"/>
</dbReference>
<dbReference type="InterPro" id="IPR019166">
    <property type="entry name" value="MIC26/MIC27"/>
</dbReference>
<evidence type="ECO:0000256" key="6">
    <source>
        <dbReference type="ARBA" id="ARBA00023136"/>
    </source>
</evidence>
<comment type="subcellular location">
    <subcellularLocation>
        <location evidence="7">Mitochondrion inner membrane</location>
    </subcellularLocation>
    <subcellularLocation>
        <location evidence="1">Mitochondrion membrane</location>
    </subcellularLocation>
</comment>
<dbReference type="Proteomes" id="UP001177023">
    <property type="component" value="Unassembled WGS sequence"/>
</dbReference>
<keyword evidence="3" id="KW-0812">Transmembrane</keyword>
<keyword evidence="7" id="KW-0999">Mitochondrion inner membrane</keyword>
<name>A0AA36G6D8_9BILA</name>
<evidence type="ECO:0000313" key="8">
    <source>
        <dbReference type="EMBL" id="CAJ0579783.1"/>
    </source>
</evidence>
<dbReference type="InterPro" id="IPR033182">
    <property type="entry name" value="MIC26/MIC27_animal"/>
</dbReference>
<gene>
    <name evidence="8" type="ORF">MSPICULIGERA_LOCUS17988</name>
</gene>
<proteinExistence type="inferred from homology"/>
<keyword evidence="9" id="KW-1185">Reference proteome</keyword>
<comment type="subunit">
    <text evidence="7">Component of the mitochondrial contact site and cristae organizing system (MICOS) complex.</text>
</comment>
<evidence type="ECO:0000256" key="5">
    <source>
        <dbReference type="ARBA" id="ARBA00023128"/>
    </source>
</evidence>
<keyword evidence="6" id="KW-0472">Membrane</keyword>